<organism evidence="1 2">
    <name type="scientific">Flammeovirga aprica JL-4</name>
    <dbReference type="NCBI Taxonomy" id="694437"/>
    <lineage>
        <taxon>Bacteria</taxon>
        <taxon>Pseudomonadati</taxon>
        <taxon>Bacteroidota</taxon>
        <taxon>Cytophagia</taxon>
        <taxon>Cytophagales</taxon>
        <taxon>Flammeovirgaceae</taxon>
        <taxon>Flammeovirga</taxon>
    </lineage>
</organism>
<keyword evidence="2" id="KW-1185">Reference proteome</keyword>
<evidence type="ECO:0000313" key="1">
    <source>
        <dbReference type="EMBL" id="NME72877.1"/>
    </source>
</evidence>
<dbReference type="RefSeq" id="WP_169661036.1">
    <property type="nucleotide sequence ID" value="NZ_JABANE010000230.1"/>
</dbReference>
<name>A0A7X9S2B1_9BACT</name>
<evidence type="ECO:0000313" key="2">
    <source>
        <dbReference type="Proteomes" id="UP000576082"/>
    </source>
</evidence>
<dbReference type="Proteomes" id="UP000576082">
    <property type="component" value="Unassembled WGS sequence"/>
</dbReference>
<protein>
    <submittedName>
        <fullName evidence="1">Uncharacterized protein</fullName>
    </submittedName>
</protein>
<dbReference type="AlphaFoldDB" id="A0A7X9S2B1"/>
<proteinExistence type="predicted"/>
<comment type="caution">
    <text evidence="1">The sequence shown here is derived from an EMBL/GenBank/DDBJ whole genome shotgun (WGS) entry which is preliminary data.</text>
</comment>
<gene>
    <name evidence="1" type="ORF">HHU12_33275</name>
</gene>
<accession>A0A7X9S2B1</accession>
<dbReference type="EMBL" id="JABANE010000230">
    <property type="protein sequence ID" value="NME72877.1"/>
    <property type="molecule type" value="Genomic_DNA"/>
</dbReference>
<reference evidence="1 2" key="1">
    <citation type="submission" date="2020-04" db="EMBL/GenBank/DDBJ databases">
        <title>Flammeovirga sp. SR4, a novel species isolated from seawater.</title>
        <authorList>
            <person name="Wang X."/>
        </authorList>
    </citation>
    <scope>NUCLEOTIDE SEQUENCE [LARGE SCALE GENOMIC DNA]</scope>
    <source>
        <strain evidence="1 2">ATCC 23126</strain>
    </source>
</reference>
<sequence length="46" mass="5124">MKLKSIQALEPLENGGLNEITGAWNALENTIKEDIKQDDLDLSQII</sequence>